<accession>A0A2P2M9C8</accession>
<sequence>MLLLIRDEKATGSIKGELSAMSLVLKHMPSLKCPKMDITNTNIVQDESFAKSNSSLLEIPLANSDCN</sequence>
<organism evidence="1">
    <name type="scientific">Rhizophora mucronata</name>
    <name type="common">Asiatic mangrove</name>
    <dbReference type="NCBI Taxonomy" id="61149"/>
    <lineage>
        <taxon>Eukaryota</taxon>
        <taxon>Viridiplantae</taxon>
        <taxon>Streptophyta</taxon>
        <taxon>Embryophyta</taxon>
        <taxon>Tracheophyta</taxon>
        <taxon>Spermatophyta</taxon>
        <taxon>Magnoliopsida</taxon>
        <taxon>eudicotyledons</taxon>
        <taxon>Gunneridae</taxon>
        <taxon>Pentapetalae</taxon>
        <taxon>rosids</taxon>
        <taxon>fabids</taxon>
        <taxon>Malpighiales</taxon>
        <taxon>Rhizophoraceae</taxon>
        <taxon>Rhizophora</taxon>
    </lineage>
</organism>
<protein>
    <submittedName>
        <fullName evidence="1">Uncharacterized protein</fullName>
    </submittedName>
</protein>
<name>A0A2P2M9C8_RHIMU</name>
<evidence type="ECO:0000313" key="1">
    <source>
        <dbReference type="EMBL" id="MBX26824.1"/>
    </source>
</evidence>
<dbReference type="AlphaFoldDB" id="A0A2P2M9C8"/>
<proteinExistence type="predicted"/>
<dbReference type="EMBL" id="GGEC01046340">
    <property type="protein sequence ID" value="MBX26824.1"/>
    <property type="molecule type" value="Transcribed_RNA"/>
</dbReference>
<reference evidence="1" key="1">
    <citation type="submission" date="2018-02" db="EMBL/GenBank/DDBJ databases">
        <title>Rhizophora mucronata_Transcriptome.</title>
        <authorList>
            <person name="Meera S.P."/>
            <person name="Sreeshan A."/>
            <person name="Augustine A."/>
        </authorList>
    </citation>
    <scope>NUCLEOTIDE SEQUENCE</scope>
    <source>
        <tissue evidence="1">Leaf</tissue>
    </source>
</reference>